<sequence length="64" mass="6879">MVLLTHGDSVDRVAEGLRCVAISSRHIISAITDAESPLKGVQFHPEVDLTENGLLVSFPLSAKH</sequence>
<dbReference type="Pfam" id="PF00117">
    <property type="entry name" value="GATase"/>
    <property type="match status" value="1"/>
</dbReference>
<evidence type="ECO:0000256" key="5">
    <source>
        <dbReference type="ARBA" id="ARBA00022840"/>
    </source>
</evidence>
<keyword evidence="3" id="KW-0332">GMP biosynthesis</keyword>
<organism evidence="7 8">
    <name type="scientific">Daphnia magna</name>
    <dbReference type="NCBI Taxonomy" id="35525"/>
    <lineage>
        <taxon>Eukaryota</taxon>
        <taxon>Metazoa</taxon>
        <taxon>Ecdysozoa</taxon>
        <taxon>Arthropoda</taxon>
        <taxon>Crustacea</taxon>
        <taxon>Branchiopoda</taxon>
        <taxon>Diplostraca</taxon>
        <taxon>Cladocera</taxon>
        <taxon>Anomopoda</taxon>
        <taxon>Daphniidae</taxon>
        <taxon>Daphnia</taxon>
    </lineage>
</organism>
<keyword evidence="2" id="KW-0547">Nucleotide-binding</keyword>
<dbReference type="InterPro" id="IPR029062">
    <property type="entry name" value="Class_I_gatase-like"/>
</dbReference>
<dbReference type="Proteomes" id="UP000076858">
    <property type="component" value="Unassembled WGS sequence"/>
</dbReference>
<proteinExistence type="predicted"/>
<name>A0A164H097_9CRUS</name>
<dbReference type="STRING" id="35525.A0A164H097"/>
<dbReference type="PROSITE" id="PS51273">
    <property type="entry name" value="GATASE_TYPE_1"/>
    <property type="match status" value="1"/>
</dbReference>
<dbReference type="GO" id="GO:0005829">
    <property type="term" value="C:cytosol"/>
    <property type="evidence" value="ECO:0007669"/>
    <property type="project" value="TreeGrafter"/>
</dbReference>
<dbReference type="AlphaFoldDB" id="A0A164H097"/>
<accession>A0A164H097</accession>
<keyword evidence="4" id="KW-0658">Purine biosynthesis</keyword>
<dbReference type="GO" id="GO:0005524">
    <property type="term" value="F:ATP binding"/>
    <property type="evidence" value="ECO:0007669"/>
    <property type="project" value="UniProtKB-KW"/>
</dbReference>
<evidence type="ECO:0000259" key="6">
    <source>
        <dbReference type="Pfam" id="PF00117"/>
    </source>
</evidence>
<dbReference type="PANTHER" id="PTHR11922:SF2">
    <property type="entry name" value="GMP SYNTHASE [GLUTAMINE-HYDROLYZING]"/>
    <property type="match status" value="1"/>
</dbReference>
<dbReference type="SUPFAM" id="SSF52317">
    <property type="entry name" value="Class I glutamine amidotransferase-like"/>
    <property type="match status" value="1"/>
</dbReference>
<evidence type="ECO:0000313" key="7">
    <source>
        <dbReference type="EMBL" id="KZR99561.1"/>
    </source>
</evidence>
<dbReference type="GO" id="GO:0003921">
    <property type="term" value="F:GMP synthase activity"/>
    <property type="evidence" value="ECO:0007669"/>
    <property type="project" value="TreeGrafter"/>
</dbReference>
<feature type="domain" description="Glutamine amidotransferase" evidence="6">
    <location>
        <begin position="3"/>
        <end position="54"/>
    </location>
</feature>
<dbReference type="PANTHER" id="PTHR11922">
    <property type="entry name" value="GMP SYNTHASE-RELATED"/>
    <property type="match status" value="1"/>
</dbReference>
<evidence type="ECO:0000313" key="8">
    <source>
        <dbReference type="Proteomes" id="UP000076858"/>
    </source>
</evidence>
<evidence type="ECO:0000256" key="2">
    <source>
        <dbReference type="ARBA" id="ARBA00022741"/>
    </source>
</evidence>
<evidence type="ECO:0000256" key="3">
    <source>
        <dbReference type="ARBA" id="ARBA00022749"/>
    </source>
</evidence>
<reference evidence="7 8" key="1">
    <citation type="submission" date="2016-03" db="EMBL/GenBank/DDBJ databases">
        <title>EvidentialGene: Evidence-directed Construction of Genes on Genomes.</title>
        <authorList>
            <person name="Gilbert D.G."/>
            <person name="Choi J.-H."/>
            <person name="Mockaitis K."/>
            <person name="Colbourne J."/>
            <person name="Pfrender M."/>
        </authorList>
    </citation>
    <scope>NUCLEOTIDE SEQUENCE [LARGE SCALE GENOMIC DNA]</scope>
    <source>
        <strain evidence="7 8">Xinb3</strain>
        <tissue evidence="7">Complete organism</tissue>
    </source>
</reference>
<dbReference type="EMBL" id="LRGB01013291">
    <property type="protein sequence ID" value="KZR99561.1"/>
    <property type="molecule type" value="Genomic_DNA"/>
</dbReference>
<keyword evidence="8" id="KW-1185">Reference proteome</keyword>
<keyword evidence="5" id="KW-0067">ATP-binding</keyword>
<dbReference type="Gene3D" id="3.40.50.880">
    <property type="match status" value="1"/>
</dbReference>
<evidence type="ECO:0000256" key="1">
    <source>
        <dbReference type="ARBA" id="ARBA00022598"/>
    </source>
</evidence>
<dbReference type="OrthoDB" id="1724632at2759"/>
<evidence type="ECO:0000256" key="4">
    <source>
        <dbReference type="ARBA" id="ARBA00022755"/>
    </source>
</evidence>
<comment type="caution">
    <text evidence="7">The sequence shown here is derived from an EMBL/GenBank/DDBJ whole genome shotgun (WGS) entry which is preliminary data.</text>
</comment>
<gene>
    <name evidence="7" type="ORF">APZ42_004520</name>
</gene>
<dbReference type="InterPro" id="IPR017926">
    <property type="entry name" value="GATASE"/>
</dbReference>
<protein>
    <submittedName>
        <fullName evidence="7">GMP synthase</fullName>
    </submittedName>
</protein>
<keyword evidence="1" id="KW-0436">Ligase</keyword>